<feature type="compositionally biased region" description="Basic and acidic residues" evidence="5">
    <location>
        <begin position="22"/>
        <end position="54"/>
    </location>
</feature>
<keyword evidence="3" id="KW-0539">Nucleus</keyword>
<dbReference type="InterPro" id="IPR006630">
    <property type="entry name" value="La_HTH"/>
</dbReference>
<dbReference type="PROSITE" id="PS50961">
    <property type="entry name" value="HTH_LA"/>
    <property type="match status" value="1"/>
</dbReference>
<comment type="subcellular location">
    <subcellularLocation>
        <location evidence="1">Nucleus</location>
    </subcellularLocation>
</comment>
<evidence type="ECO:0000313" key="9">
    <source>
        <dbReference type="Proteomes" id="UP000736672"/>
    </source>
</evidence>
<gene>
    <name evidence="8" type="ORF">B0J15DRAFT_500430</name>
</gene>
<evidence type="ECO:0000256" key="3">
    <source>
        <dbReference type="ARBA" id="ARBA00023242"/>
    </source>
</evidence>
<organism evidence="8 9">
    <name type="scientific">Fusarium solani</name>
    <name type="common">Filamentous fungus</name>
    <dbReference type="NCBI Taxonomy" id="169388"/>
    <lineage>
        <taxon>Eukaryota</taxon>
        <taxon>Fungi</taxon>
        <taxon>Dikarya</taxon>
        <taxon>Ascomycota</taxon>
        <taxon>Pezizomycotina</taxon>
        <taxon>Sordariomycetes</taxon>
        <taxon>Hypocreomycetidae</taxon>
        <taxon>Hypocreales</taxon>
        <taxon>Nectriaceae</taxon>
        <taxon>Fusarium</taxon>
        <taxon>Fusarium solani species complex</taxon>
    </lineage>
</organism>
<dbReference type="Proteomes" id="UP000736672">
    <property type="component" value="Unassembled WGS sequence"/>
</dbReference>
<feature type="compositionally biased region" description="Basic and acidic residues" evidence="5">
    <location>
        <begin position="301"/>
        <end position="330"/>
    </location>
</feature>
<dbReference type="Pfam" id="PF00076">
    <property type="entry name" value="RRM_1"/>
    <property type="match status" value="1"/>
</dbReference>
<evidence type="ECO:0000259" key="7">
    <source>
        <dbReference type="PROSITE" id="PS50961"/>
    </source>
</evidence>
<feature type="compositionally biased region" description="Polar residues" evidence="5">
    <location>
        <begin position="374"/>
        <end position="386"/>
    </location>
</feature>
<evidence type="ECO:0000313" key="8">
    <source>
        <dbReference type="EMBL" id="KAH7244648.1"/>
    </source>
</evidence>
<dbReference type="InterPro" id="IPR036388">
    <property type="entry name" value="WH-like_DNA-bd_sf"/>
</dbReference>
<dbReference type="InterPro" id="IPR000504">
    <property type="entry name" value="RRM_dom"/>
</dbReference>
<evidence type="ECO:0008006" key="10">
    <source>
        <dbReference type="Google" id="ProtNLM"/>
    </source>
</evidence>
<dbReference type="OrthoDB" id="439993at2759"/>
<feature type="compositionally biased region" description="Low complexity" evidence="5">
    <location>
        <begin position="9"/>
        <end position="21"/>
    </location>
</feature>
<evidence type="ECO:0000259" key="6">
    <source>
        <dbReference type="PROSITE" id="PS50102"/>
    </source>
</evidence>
<dbReference type="PRINTS" id="PR00302">
    <property type="entry name" value="LUPUSLA"/>
</dbReference>
<dbReference type="InterPro" id="IPR012677">
    <property type="entry name" value="Nucleotide-bd_a/b_plait_sf"/>
</dbReference>
<comment type="caution">
    <text evidence="8">The sequence shown here is derived from an EMBL/GenBank/DDBJ whole genome shotgun (WGS) entry which is preliminary data.</text>
</comment>
<feature type="compositionally biased region" description="Basic and acidic residues" evidence="5">
    <location>
        <begin position="343"/>
        <end position="368"/>
    </location>
</feature>
<dbReference type="InterPro" id="IPR045180">
    <property type="entry name" value="La_dom_prot"/>
</dbReference>
<dbReference type="Gene3D" id="3.30.70.330">
    <property type="match status" value="1"/>
</dbReference>
<dbReference type="EMBL" id="JAGTJS010000017">
    <property type="protein sequence ID" value="KAH7244648.1"/>
    <property type="molecule type" value="Genomic_DNA"/>
</dbReference>
<dbReference type="InterPro" id="IPR035979">
    <property type="entry name" value="RBD_domain_sf"/>
</dbReference>
<dbReference type="Pfam" id="PF05383">
    <property type="entry name" value="La"/>
    <property type="match status" value="1"/>
</dbReference>
<dbReference type="AlphaFoldDB" id="A0A9P9K1I4"/>
<reference evidence="8" key="1">
    <citation type="journal article" date="2021" name="Nat. Commun.">
        <title>Genetic determinants of endophytism in the Arabidopsis root mycobiome.</title>
        <authorList>
            <person name="Mesny F."/>
            <person name="Miyauchi S."/>
            <person name="Thiergart T."/>
            <person name="Pickel B."/>
            <person name="Atanasova L."/>
            <person name="Karlsson M."/>
            <person name="Huettel B."/>
            <person name="Barry K.W."/>
            <person name="Haridas S."/>
            <person name="Chen C."/>
            <person name="Bauer D."/>
            <person name="Andreopoulos W."/>
            <person name="Pangilinan J."/>
            <person name="LaButti K."/>
            <person name="Riley R."/>
            <person name="Lipzen A."/>
            <person name="Clum A."/>
            <person name="Drula E."/>
            <person name="Henrissat B."/>
            <person name="Kohler A."/>
            <person name="Grigoriev I.V."/>
            <person name="Martin F.M."/>
            <person name="Hacquard S."/>
        </authorList>
    </citation>
    <scope>NUCLEOTIDE SEQUENCE</scope>
    <source>
        <strain evidence="8">FSSC 5 MPI-SDFR-AT-0091</strain>
    </source>
</reference>
<feature type="domain" description="HTH La-type RNA-binding" evidence="7">
    <location>
        <begin position="80"/>
        <end position="170"/>
    </location>
</feature>
<dbReference type="PANTHER" id="PTHR22792">
    <property type="entry name" value="LUPUS LA PROTEIN-RELATED"/>
    <property type="match status" value="1"/>
</dbReference>
<feature type="region of interest" description="Disordered" evidence="5">
    <location>
        <begin position="272"/>
        <end position="411"/>
    </location>
</feature>
<keyword evidence="2 4" id="KW-0694">RNA-binding</keyword>
<dbReference type="GO" id="GO:0005634">
    <property type="term" value="C:nucleus"/>
    <property type="evidence" value="ECO:0007669"/>
    <property type="project" value="UniProtKB-SubCell"/>
</dbReference>
<evidence type="ECO:0000256" key="2">
    <source>
        <dbReference type="ARBA" id="ARBA00022884"/>
    </source>
</evidence>
<protein>
    <recommendedName>
        <fullName evidence="10">Lupus La protein</fullName>
    </recommendedName>
</protein>
<evidence type="ECO:0000256" key="5">
    <source>
        <dbReference type="SAM" id="MobiDB-lite"/>
    </source>
</evidence>
<dbReference type="Gene3D" id="1.10.10.10">
    <property type="entry name" value="Winged helix-like DNA-binding domain superfamily/Winged helix DNA-binding domain"/>
    <property type="match status" value="1"/>
</dbReference>
<dbReference type="SMART" id="SM00715">
    <property type="entry name" value="LA"/>
    <property type="match status" value="1"/>
</dbReference>
<feature type="compositionally biased region" description="Basic and acidic residues" evidence="5">
    <location>
        <begin position="400"/>
        <end position="411"/>
    </location>
</feature>
<dbReference type="InterPro" id="IPR002344">
    <property type="entry name" value="Lupus_La"/>
</dbReference>
<evidence type="ECO:0000256" key="4">
    <source>
        <dbReference type="PROSITE-ProRule" id="PRU00332"/>
    </source>
</evidence>
<sequence length="411" mass="46787">MSDAEVPKPVEAVPEAAPAQPAEEKPVEKTEEKTEEKPQEKVEETSEKKPEESKSTSILKITAKIDHENHRNNRKFDPSTREVTDDPDAIRKQVEFYFGDWNFPQDKFMWESCGGAENKPMKLKTIHSFKRMRTFQPYSAVVAAIKDSKFLELSGEEGEEEVKRKYPYKPMNTSKAKVEAATVYVKGFGDETPNTQFDLETFFAQFGEVKGLKLRRTNENLFKGSVFVTFADEEEANKFIKLEPSPKWKEHDLKIMSKRAYCDEKNELIRQGKIEPNASNPRKFYEGRESGNKGGRGRGRGGKDFRDRDQDDWKKRRENDQKNGFRDRRGGGRGGRGRGRGRGGRDGDRGRDGGRDRDQRKEEVKHNGNDTMPRIQSTADDSNTNGKRAREDDAPAGEPVAKKVDVKADAA</sequence>
<dbReference type="GO" id="GO:0003729">
    <property type="term" value="F:mRNA binding"/>
    <property type="evidence" value="ECO:0007669"/>
    <property type="project" value="TreeGrafter"/>
</dbReference>
<feature type="region of interest" description="Disordered" evidence="5">
    <location>
        <begin position="1"/>
        <end position="85"/>
    </location>
</feature>
<dbReference type="GO" id="GO:1990904">
    <property type="term" value="C:ribonucleoprotein complex"/>
    <property type="evidence" value="ECO:0007669"/>
    <property type="project" value="InterPro"/>
</dbReference>
<feature type="domain" description="RRM" evidence="6">
    <location>
        <begin position="181"/>
        <end position="267"/>
    </location>
</feature>
<dbReference type="SUPFAM" id="SSF46785">
    <property type="entry name" value="Winged helix' DNA-binding domain"/>
    <property type="match status" value="1"/>
</dbReference>
<dbReference type="PROSITE" id="PS50102">
    <property type="entry name" value="RRM"/>
    <property type="match status" value="1"/>
</dbReference>
<keyword evidence="9" id="KW-1185">Reference proteome</keyword>
<dbReference type="InterPro" id="IPR036390">
    <property type="entry name" value="WH_DNA-bd_sf"/>
</dbReference>
<proteinExistence type="predicted"/>
<evidence type="ECO:0000256" key="1">
    <source>
        <dbReference type="ARBA" id="ARBA00004123"/>
    </source>
</evidence>
<name>A0A9P9K1I4_FUSSL</name>
<dbReference type="SUPFAM" id="SSF54928">
    <property type="entry name" value="RNA-binding domain, RBD"/>
    <property type="match status" value="1"/>
</dbReference>
<dbReference type="CDD" id="cd12291">
    <property type="entry name" value="RRM1_La"/>
    <property type="match status" value="1"/>
</dbReference>
<accession>A0A9P9K1I4</accession>
<feature type="compositionally biased region" description="Basic and acidic residues" evidence="5">
    <location>
        <begin position="63"/>
        <end position="85"/>
    </location>
</feature>
<dbReference type="SMART" id="SM00360">
    <property type="entry name" value="RRM"/>
    <property type="match status" value="1"/>
</dbReference>
<dbReference type="GO" id="GO:0006396">
    <property type="term" value="P:RNA processing"/>
    <property type="evidence" value="ECO:0007669"/>
    <property type="project" value="InterPro"/>
</dbReference>
<dbReference type="PANTHER" id="PTHR22792:SF140">
    <property type="entry name" value="ACHILLES, ISOFORM A"/>
    <property type="match status" value="1"/>
</dbReference>